<feature type="zinc finger region" description="CHC2-type" evidence="12 14">
    <location>
        <begin position="34"/>
        <end position="58"/>
    </location>
</feature>
<dbReference type="EC" id="2.7.7.101" evidence="12"/>
<keyword evidence="11 12" id="KW-0804">Transcription</keyword>
<evidence type="ECO:0000256" key="12">
    <source>
        <dbReference type="HAMAP-Rule" id="MF_00974"/>
    </source>
</evidence>
<keyword evidence="3 12" id="KW-0808">Transferase</keyword>
<dbReference type="Proteomes" id="UP000231333">
    <property type="component" value="Unassembled WGS sequence"/>
</dbReference>
<dbReference type="InterPro" id="IPR034151">
    <property type="entry name" value="TOPRIM_DnaG_bac"/>
</dbReference>
<dbReference type="FunFam" id="3.90.580.10:FF:000001">
    <property type="entry name" value="DNA primase"/>
    <property type="match status" value="1"/>
</dbReference>
<reference evidence="16 17" key="1">
    <citation type="submission" date="2017-09" db="EMBL/GenBank/DDBJ databases">
        <title>Depth-based differentiation of microbial function through sediment-hosted aquifers and enrichment of novel symbionts in the deep terrestrial subsurface.</title>
        <authorList>
            <person name="Probst A.J."/>
            <person name="Ladd B."/>
            <person name="Jarett J.K."/>
            <person name="Geller-Mcgrath D.E."/>
            <person name="Sieber C.M."/>
            <person name="Emerson J.B."/>
            <person name="Anantharaman K."/>
            <person name="Thomas B.C."/>
            <person name="Malmstrom R."/>
            <person name="Stieglmeier M."/>
            <person name="Klingl A."/>
            <person name="Woyke T."/>
            <person name="Ryan C.M."/>
            <person name="Banfield J.F."/>
        </authorList>
    </citation>
    <scope>NUCLEOTIDE SEQUENCE [LARGE SCALE GENOMIC DNA]</scope>
    <source>
        <strain evidence="16">CG10_big_fil_rev_8_21_14_0_10_42_12</strain>
    </source>
</reference>
<dbReference type="GO" id="GO:0003899">
    <property type="term" value="F:DNA-directed RNA polymerase activity"/>
    <property type="evidence" value="ECO:0007669"/>
    <property type="project" value="UniProtKB-UniRule"/>
</dbReference>
<dbReference type="SMART" id="SM00493">
    <property type="entry name" value="TOPRIM"/>
    <property type="match status" value="1"/>
</dbReference>
<comment type="cofactor">
    <cofactor evidence="12 13 14">
        <name>Zn(2+)</name>
        <dbReference type="ChEBI" id="CHEBI:29105"/>
    </cofactor>
    <text evidence="12 13 14">Binds 1 zinc ion per monomer.</text>
</comment>
<evidence type="ECO:0000256" key="10">
    <source>
        <dbReference type="ARBA" id="ARBA00023125"/>
    </source>
</evidence>
<dbReference type="SUPFAM" id="SSF57783">
    <property type="entry name" value="Zinc beta-ribbon"/>
    <property type="match status" value="1"/>
</dbReference>
<comment type="domain">
    <text evidence="12">Contains an N-terminal zinc-binding domain, a central core domain that contains the primase activity, and a C-terminal DnaB-binding domain.</text>
</comment>
<dbReference type="GO" id="GO:0006269">
    <property type="term" value="P:DNA replication, synthesis of primer"/>
    <property type="evidence" value="ECO:0007669"/>
    <property type="project" value="UniProtKB-UniRule"/>
</dbReference>
<evidence type="ECO:0000313" key="17">
    <source>
        <dbReference type="Proteomes" id="UP000231333"/>
    </source>
</evidence>
<comment type="similarity">
    <text evidence="12 13">Belongs to the DnaG primase family.</text>
</comment>
<dbReference type="SUPFAM" id="SSF56731">
    <property type="entry name" value="DNA primase core"/>
    <property type="match status" value="1"/>
</dbReference>
<dbReference type="Gene3D" id="3.90.980.10">
    <property type="entry name" value="DNA primase, catalytic core, N-terminal domain"/>
    <property type="match status" value="1"/>
</dbReference>
<dbReference type="PROSITE" id="PS50880">
    <property type="entry name" value="TOPRIM"/>
    <property type="match status" value="1"/>
</dbReference>
<evidence type="ECO:0000256" key="7">
    <source>
        <dbReference type="ARBA" id="ARBA00022771"/>
    </source>
</evidence>
<evidence type="ECO:0000256" key="3">
    <source>
        <dbReference type="ARBA" id="ARBA00022679"/>
    </source>
</evidence>
<dbReference type="PANTHER" id="PTHR30313">
    <property type="entry name" value="DNA PRIMASE"/>
    <property type="match status" value="1"/>
</dbReference>
<dbReference type="SMART" id="SM00400">
    <property type="entry name" value="ZnF_CHCC"/>
    <property type="match status" value="1"/>
</dbReference>
<evidence type="ECO:0000256" key="5">
    <source>
        <dbReference type="ARBA" id="ARBA00022705"/>
    </source>
</evidence>
<dbReference type="InterPro" id="IPR037068">
    <property type="entry name" value="DNA_primase_core_N_sf"/>
</dbReference>
<dbReference type="InterPro" id="IPR006295">
    <property type="entry name" value="DNA_primase_DnaG"/>
</dbReference>
<keyword evidence="9" id="KW-0460">Magnesium</keyword>
<accession>A0A2H0QUJ3</accession>
<protein>
    <recommendedName>
        <fullName evidence="12 13">DNA primase</fullName>
        <ecNumber evidence="12">2.7.7.101</ecNumber>
    </recommendedName>
</protein>
<comment type="caution">
    <text evidence="16">The sequence shown here is derived from an EMBL/GenBank/DDBJ whole genome shotgun (WGS) entry which is preliminary data.</text>
</comment>
<dbReference type="InterPro" id="IPR006171">
    <property type="entry name" value="TOPRIM_dom"/>
</dbReference>
<comment type="subunit">
    <text evidence="12">Monomer. Interacts with DnaB.</text>
</comment>
<name>A0A2H0QUJ3_9BACT</name>
<keyword evidence="2 12" id="KW-0639">Primosome</keyword>
<dbReference type="GO" id="GO:0000428">
    <property type="term" value="C:DNA-directed RNA polymerase complex"/>
    <property type="evidence" value="ECO:0007669"/>
    <property type="project" value="UniProtKB-KW"/>
</dbReference>
<evidence type="ECO:0000256" key="14">
    <source>
        <dbReference type="PIRSR" id="PIRSR002811-1"/>
    </source>
</evidence>
<dbReference type="GO" id="GO:0005737">
    <property type="term" value="C:cytoplasm"/>
    <property type="evidence" value="ECO:0007669"/>
    <property type="project" value="TreeGrafter"/>
</dbReference>
<gene>
    <name evidence="12 16" type="primary">dnaG</name>
    <name evidence="16" type="ORF">COV34_02535</name>
</gene>
<evidence type="ECO:0000259" key="15">
    <source>
        <dbReference type="PROSITE" id="PS50880"/>
    </source>
</evidence>
<keyword evidence="5 12" id="KW-0235">DNA replication</keyword>
<evidence type="ECO:0000256" key="6">
    <source>
        <dbReference type="ARBA" id="ARBA00022723"/>
    </source>
</evidence>
<comment type="function">
    <text evidence="12 13">RNA polymerase that catalyzes the synthesis of short RNA molecules used as primers for DNA polymerase during DNA replication.</text>
</comment>
<keyword evidence="4 12" id="KW-0548">Nucleotidyltransferase</keyword>
<dbReference type="EMBL" id="PCXL01000013">
    <property type="protein sequence ID" value="PIR37942.1"/>
    <property type="molecule type" value="Genomic_DNA"/>
</dbReference>
<keyword evidence="1 12" id="KW-0240">DNA-directed RNA polymerase</keyword>
<evidence type="ECO:0000256" key="9">
    <source>
        <dbReference type="ARBA" id="ARBA00022842"/>
    </source>
</evidence>
<evidence type="ECO:0000256" key="1">
    <source>
        <dbReference type="ARBA" id="ARBA00022478"/>
    </source>
</evidence>
<keyword evidence="7 12" id="KW-0863">Zinc-finger</keyword>
<keyword evidence="10 12" id="KW-0238">DNA-binding</keyword>
<sequence>MNDILRVKEKADIVDIISSYIELSKAGQSFKGNCPFHNEKTPSFFVSPERQNYYCFGCGAKGDVISFIEQYESLDFVGSLKLLAERVGVELTGNRDSGKRDEIARIYDVMEAATDMFTEWLSEHDHVVQYAKGRGLSDKAITDWRIGYAKDDWRALYDVLLTQKFTAKEMKDAGLIRDIEGKRVIDLFRNRLLFPIRDVSGRVIAFSGRTLSTEKDVPKYVNSPETHIFKKSSTLFGLYEAKQAIRKTGYTILVEGQMDVLMLHEKGLRNTVASSGTAFTSEQARMLKRISPKLVLLYDGDGAGKDASLRAAQIALGVGIETKIARMPEGVDPADMAQRDPDALKEVLQKADHAIFVAARMVLEVEPKLERRVSLITKNVLPLVHFLESESLKDHFIQELSRMLSVSREALWNDLQRIEQKGFIEDAKENGRASPHSVEFQGTEASRFIKILRQLYGIESWLTPEKDKQEIVTYIQQHIARILTPFGEEEKNNFIEKAHDEGSAFEAEKFYNHVSDKEFQHIVDDLLNEFHKEALRTQYEVTRDPQQRIQISKEIDILKTKH</sequence>
<comment type="catalytic activity">
    <reaction evidence="12">
        <text>ssDNA + n NTP = ssDNA/pppN(pN)n-1 hybrid + (n-1) diphosphate.</text>
        <dbReference type="EC" id="2.7.7.101"/>
    </reaction>
</comment>
<dbReference type="InterPro" id="IPR050219">
    <property type="entry name" value="DnaG_primase"/>
</dbReference>
<dbReference type="InterPro" id="IPR036977">
    <property type="entry name" value="DNA_primase_Znf_CHC2"/>
</dbReference>
<keyword evidence="8 12" id="KW-0862">Zinc</keyword>
<feature type="domain" description="Toprim" evidence="15">
    <location>
        <begin position="249"/>
        <end position="328"/>
    </location>
</feature>
<dbReference type="Gene3D" id="3.40.1360.10">
    <property type="match status" value="1"/>
</dbReference>
<dbReference type="Pfam" id="PF01807">
    <property type="entry name" value="Zn_ribbon_DnaG"/>
    <property type="match status" value="1"/>
</dbReference>
<dbReference type="InterPro" id="IPR002694">
    <property type="entry name" value="Znf_CHC2"/>
</dbReference>
<dbReference type="Pfam" id="PF13155">
    <property type="entry name" value="Toprim_2"/>
    <property type="match status" value="1"/>
</dbReference>
<dbReference type="GO" id="GO:0003677">
    <property type="term" value="F:DNA binding"/>
    <property type="evidence" value="ECO:0007669"/>
    <property type="project" value="UniProtKB-KW"/>
</dbReference>
<proteinExistence type="inferred from homology"/>
<evidence type="ECO:0000256" key="2">
    <source>
        <dbReference type="ARBA" id="ARBA00022515"/>
    </source>
</evidence>
<dbReference type="NCBIfam" id="TIGR01391">
    <property type="entry name" value="dnaG"/>
    <property type="match status" value="1"/>
</dbReference>
<dbReference type="HAMAP" id="MF_00974">
    <property type="entry name" value="DNA_primase_DnaG"/>
    <property type="match status" value="1"/>
</dbReference>
<dbReference type="PIRSF" id="PIRSF002811">
    <property type="entry name" value="DnaG"/>
    <property type="match status" value="1"/>
</dbReference>
<dbReference type="Pfam" id="PF08275">
    <property type="entry name" value="DNAG_N"/>
    <property type="match status" value="1"/>
</dbReference>
<evidence type="ECO:0000256" key="4">
    <source>
        <dbReference type="ARBA" id="ARBA00022695"/>
    </source>
</evidence>
<evidence type="ECO:0000256" key="8">
    <source>
        <dbReference type="ARBA" id="ARBA00022833"/>
    </source>
</evidence>
<dbReference type="InterPro" id="IPR013264">
    <property type="entry name" value="DNAG_N"/>
</dbReference>
<dbReference type="Gene3D" id="3.90.580.10">
    <property type="entry name" value="Zinc finger, CHC2-type domain"/>
    <property type="match status" value="1"/>
</dbReference>
<dbReference type="CDD" id="cd03364">
    <property type="entry name" value="TOPRIM_DnaG_primases"/>
    <property type="match status" value="1"/>
</dbReference>
<evidence type="ECO:0000256" key="11">
    <source>
        <dbReference type="ARBA" id="ARBA00023163"/>
    </source>
</evidence>
<dbReference type="AlphaFoldDB" id="A0A2H0QUJ3"/>
<dbReference type="GO" id="GO:1990077">
    <property type="term" value="C:primosome complex"/>
    <property type="evidence" value="ECO:0007669"/>
    <property type="project" value="UniProtKB-KW"/>
</dbReference>
<dbReference type="InterPro" id="IPR030846">
    <property type="entry name" value="DnaG_bac"/>
</dbReference>
<evidence type="ECO:0000313" key="16">
    <source>
        <dbReference type="EMBL" id="PIR37942.1"/>
    </source>
</evidence>
<dbReference type="PANTHER" id="PTHR30313:SF2">
    <property type="entry name" value="DNA PRIMASE"/>
    <property type="match status" value="1"/>
</dbReference>
<evidence type="ECO:0000256" key="13">
    <source>
        <dbReference type="PIRNR" id="PIRNR002811"/>
    </source>
</evidence>
<dbReference type="GO" id="GO:0008270">
    <property type="term" value="F:zinc ion binding"/>
    <property type="evidence" value="ECO:0007669"/>
    <property type="project" value="UniProtKB-UniRule"/>
</dbReference>
<keyword evidence="6 12" id="KW-0479">Metal-binding</keyword>
<organism evidence="16 17">
    <name type="scientific">Candidatus Zambryskibacteria bacterium CG10_big_fil_rev_8_21_14_0_10_42_12</name>
    <dbReference type="NCBI Taxonomy" id="1975115"/>
    <lineage>
        <taxon>Bacteria</taxon>
        <taxon>Candidatus Zambryskiibacteriota</taxon>
    </lineage>
</organism>